<feature type="domain" description="MacB-like periplasmic core" evidence="8">
    <location>
        <begin position="580"/>
        <end position="688"/>
    </location>
</feature>
<feature type="transmembrane region" description="Helical" evidence="6">
    <location>
        <begin position="429"/>
        <end position="451"/>
    </location>
</feature>
<dbReference type="RefSeq" id="WP_346758878.1">
    <property type="nucleotide sequence ID" value="NZ_JAUJEB010000003.1"/>
</dbReference>
<dbReference type="Proteomes" id="UP001172083">
    <property type="component" value="Unassembled WGS sequence"/>
</dbReference>
<feature type="transmembrane region" description="Helical" evidence="6">
    <location>
        <begin position="471"/>
        <end position="495"/>
    </location>
</feature>
<evidence type="ECO:0000256" key="4">
    <source>
        <dbReference type="ARBA" id="ARBA00022989"/>
    </source>
</evidence>
<dbReference type="NCBIfam" id="NF038404">
    <property type="entry name" value="perm_prefix_2"/>
    <property type="match status" value="1"/>
</dbReference>
<name>A0ABT8L709_9BACT</name>
<keyword evidence="10" id="KW-1185">Reference proteome</keyword>
<dbReference type="PANTHER" id="PTHR30572">
    <property type="entry name" value="MEMBRANE COMPONENT OF TRANSPORTER-RELATED"/>
    <property type="match status" value="1"/>
</dbReference>
<evidence type="ECO:0000256" key="3">
    <source>
        <dbReference type="ARBA" id="ARBA00022692"/>
    </source>
</evidence>
<evidence type="ECO:0000256" key="1">
    <source>
        <dbReference type="ARBA" id="ARBA00004651"/>
    </source>
</evidence>
<accession>A0ABT8L709</accession>
<reference evidence="9" key="1">
    <citation type="submission" date="2023-06" db="EMBL/GenBank/DDBJ databases">
        <title>Genomic of Agaribacillus aureum.</title>
        <authorList>
            <person name="Wang G."/>
        </authorList>
    </citation>
    <scope>NUCLEOTIDE SEQUENCE</scope>
    <source>
        <strain evidence="9">BMA12</strain>
    </source>
</reference>
<feature type="transmembrane region" description="Helical" evidence="6">
    <location>
        <begin position="98"/>
        <end position="118"/>
    </location>
</feature>
<feature type="transmembrane region" description="Helical" evidence="6">
    <location>
        <begin position="762"/>
        <end position="784"/>
    </location>
</feature>
<dbReference type="Pfam" id="PF02687">
    <property type="entry name" value="FtsX"/>
    <property type="match status" value="2"/>
</dbReference>
<comment type="subcellular location">
    <subcellularLocation>
        <location evidence="1">Cell membrane</location>
        <topology evidence="1">Multi-pass membrane protein</topology>
    </subcellularLocation>
</comment>
<evidence type="ECO:0000259" key="8">
    <source>
        <dbReference type="Pfam" id="PF12704"/>
    </source>
</evidence>
<sequence>MKSNHRPPEWAVRFFEWYCNRHLTDAVLGDLLELYARRCAVIGRRRANWLFVFNVVLFLQPFAFKKKPISPHTNYIAMFRNFTKITWRNILKYKMYSAIKIGGFSLSIAICLLITLFVRDELSIDQHYENGELLYRVIYKSDDPADSWKGTSFPAPIAAVLKENFADIEQSGRLIAFDGWFRAGGNLFRPADQVTNVFEERFAYADQEFIEMLEIPMVYGKRAHALSEPGSILISRRKAEKYFPNQNPVGKVVIINDNESEPFVVGGVMENLRNTHIEGIDFLITLSGVEFWNGEQTSWCCWNYSPYIKVRPGTDPDALEEQLLSVRDNYIIDYGEKQGRQGADKARKYHSLVLQPVGDIHLRSKDISDFLEVSDIQIVWFFIAIAAFIMLLACVNFINLSTAKSANRAKEVGLRKVVGSHRGSLIQQFLTESVIFSTISVLLGVLLAAMAMPYFNAVAGKDLAFPITEWWFIPTLVLFALGIGLLSGLYPSFYLSAFKPISVLKGRLAGGSKNSFLRSGLVVFQFTTSTVLIVGAFVVHQQMQFILNKKLGFNKDQVIMLHGANTLGDKLPVLKEELLNLSQVKHAAVSSYLPVKGTKRNGNMFWKDGRDKIDVGVSAQIWRVDPDYIDVMGMKLVEGRNFSDDIASDSAAIVINQTMAKELGLENPVGEWIMNFGRWVVVGVVEDFHFETLKGKIEGLAMVRSGNGSILSVKVDTGDMANTLSSITGVWDRFKPNQPIRYTFLDESYARMYADVRRTGDLFSAFAVFGIVVACLGLFGLSAFMVEQRAREISIRKVLGASVRIILQLLTLNFLRLVTVSLVLAVPIGWYIMDFWLRDFEYQIPITWNVFVIAGFLVVLIAALTVGFESVKAALINPANKLRSE</sequence>
<dbReference type="InterPro" id="IPR047699">
    <property type="entry name" value="Permease_put_prefix"/>
</dbReference>
<proteinExistence type="predicted"/>
<keyword evidence="3 6" id="KW-0812">Transmembrane</keyword>
<feature type="transmembrane region" description="Helical" evidence="6">
    <location>
        <begin position="845"/>
        <end position="868"/>
    </location>
</feature>
<keyword evidence="2" id="KW-1003">Cell membrane</keyword>
<evidence type="ECO:0000256" key="2">
    <source>
        <dbReference type="ARBA" id="ARBA00022475"/>
    </source>
</evidence>
<keyword evidence="5 6" id="KW-0472">Membrane</keyword>
<dbReference type="InterPro" id="IPR003838">
    <property type="entry name" value="ABC3_permease_C"/>
</dbReference>
<dbReference type="Pfam" id="PF12704">
    <property type="entry name" value="MacB_PCD"/>
    <property type="match status" value="2"/>
</dbReference>
<evidence type="ECO:0000313" key="10">
    <source>
        <dbReference type="Proteomes" id="UP001172083"/>
    </source>
</evidence>
<dbReference type="PANTHER" id="PTHR30572:SF18">
    <property type="entry name" value="ABC-TYPE MACROLIDE FAMILY EXPORT SYSTEM PERMEASE COMPONENT 2"/>
    <property type="match status" value="1"/>
</dbReference>
<feature type="transmembrane region" description="Helical" evidence="6">
    <location>
        <begin position="378"/>
        <end position="400"/>
    </location>
</feature>
<dbReference type="InterPro" id="IPR050250">
    <property type="entry name" value="Macrolide_Exporter_MacB"/>
</dbReference>
<feature type="transmembrane region" description="Helical" evidence="6">
    <location>
        <begin position="516"/>
        <end position="539"/>
    </location>
</feature>
<feature type="domain" description="ABC3 transporter permease C-terminal" evidence="7">
    <location>
        <begin position="765"/>
        <end position="874"/>
    </location>
</feature>
<feature type="domain" description="MacB-like periplasmic core" evidence="8">
    <location>
        <begin position="98"/>
        <end position="323"/>
    </location>
</feature>
<organism evidence="9 10">
    <name type="scientific">Agaribacillus aureus</name>
    <dbReference type="NCBI Taxonomy" id="3051825"/>
    <lineage>
        <taxon>Bacteria</taxon>
        <taxon>Pseudomonadati</taxon>
        <taxon>Bacteroidota</taxon>
        <taxon>Cytophagia</taxon>
        <taxon>Cytophagales</taxon>
        <taxon>Splendidivirgaceae</taxon>
        <taxon>Agaribacillus</taxon>
    </lineage>
</organism>
<evidence type="ECO:0000259" key="7">
    <source>
        <dbReference type="Pfam" id="PF02687"/>
    </source>
</evidence>
<comment type="caution">
    <text evidence="9">The sequence shown here is derived from an EMBL/GenBank/DDBJ whole genome shotgun (WGS) entry which is preliminary data.</text>
</comment>
<evidence type="ECO:0000313" key="9">
    <source>
        <dbReference type="EMBL" id="MDN5213540.1"/>
    </source>
</evidence>
<feature type="domain" description="ABC3 transporter permease C-terminal" evidence="7">
    <location>
        <begin position="384"/>
        <end position="497"/>
    </location>
</feature>
<feature type="transmembrane region" description="Helical" evidence="6">
    <location>
        <begin position="805"/>
        <end position="833"/>
    </location>
</feature>
<evidence type="ECO:0000256" key="5">
    <source>
        <dbReference type="ARBA" id="ARBA00023136"/>
    </source>
</evidence>
<protein>
    <submittedName>
        <fullName evidence="9">ABC transporter permease</fullName>
    </submittedName>
</protein>
<evidence type="ECO:0000256" key="6">
    <source>
        <dbReference type="SAM" id="Phobius"/>
    </source>
</evidence>
<dbReference type="InterPro" id="IPR025857">
    <property type="entry name" value="MacB_PCD"/>
</dbReference>
<gene>
    <name evidence="9" type="ORF">QQ020_15825</name>
</gene>
<keyword evidence="4 6" id="KW-1133">Transmembrane helix</keyword>
<dbReference type="EMBL" id="JAUJEB010000003">
    <property type="protein sequence ID" value="MDN5213540.1"/>
    <property type="molecule type" value="Genomic_DNA"/>
</dbReference>